<reference evidence="2" key="1">
    <citation type="journal article" date="2019" name="Int. J. Syst. Evol. Microbiol.">
        <title>The Global Catalogue of Microorganisms (GCM) 10K type strain sequencing project: providing services to taxonomists for standard genome sequencing and annotation.</title>
        <authorList>
            <consortium name="The Broad Institute Genomics Platform"/>
            <consortium name="The Broad Institute Genome Sequencing Center for Infectious Disease"/>
            <person name="Wu L."/>
            <person name="Ma J."/>
        </authorList>
    </citation>
    <scope>NUCLEOTIDE SEQUENCE [LARGE SCALE GENOMIC DNA]</scope>
    <source>
        <strain evidence="2">CGMCC 4.1467</strain>
    </source>
</reference>
<protein>
    <submittedName>
        <fullName evidence="1">Phage tail protein</fullName>
    </submittedName>
</protein>
<proteinExistence type="predicted"/>
<dbReference type="InterPro" id="IPR006521">
    <property type="entry name" value="Tail_protein_I"/>
</dbReference>
<evidence type="ECO:0000313" key="2">
    <source>
        <dbReference type="Proteomes" id="UP001596472"/>
    </source>
</evidence>
<evidence type="ECO:0000313" key="1">
    <source>
        <dbReference type="EMBL" id="MFC7335829.1"/>
    </source>
</evidence>
<sequence length="518" mass="59081">MNSPKSTLGHDLYQILPAVYRERDGGDLAKYLDTCGELLDQFQATLQQRLADQFPDNPESGPACQDWLLPYFADLLDVRLHSPLPDGQRDEISNAISWRQRKGTLAVIEQVVEAISQAEAVIHEGWQRVAMTPRIGKPLLSATVHGYDDDAPEELINRHPDLPAVTIDFRHPSGAVKADSDGPGIQNSNIEGIPRRWRQASRHGTPCHQGSYEDHSRRSVDFRSSNWRTGHFHPRKLLLYTAPPAGFFPENMEAVLWTDRDNEDGRFQQWIERIEQEDGRVIYRNRTWGTDDFVPVRIRRTVELDTHESGHELLWRFEGIVFENTLLVHHGRVELLDCAARKVELHGIEFDRPILSARNCLFKSIQAARGLCRLEYCTVLADALIEIPQASDCIFLEAIDRHHRDDTPPQRGCIRYSRIAADQESEGMRLIRNTRDHPEFFSERFGERGAGVLHPAVAESISHGAEDGWEMGAFHDFHHCRIRTATVEKLKDYLPIGYQAVLIPDERLPDAPEKSISQ</sequence>
<name>A0ABW2L278_9BACT</name>
<dbReference type="Proteomes" id="UP001596472">
    <property type="component" value="Unassembled WGS sequence"/>
</dbReference>
<comment type="caution">
    <text evidence="1">The sequence shown here is derived from an EMBL/GenBank/DDBJ whole genome shotgun (WGS) entry which is preliminary data.</text>
</comment>
<dbReference type="EMBL" id="JBHTBS010000001">
    <property type="protein sequence ID" value="MFC7335829.1"/>
    <property type="molecule type" value="Genomic_DNA"/>
</dbReference>
<dbReference type="Pfam" id="PF09684">
    <property type="entry name" value="Tail_P2_I"/>
    <property type="match status" value="1"/>
</dbReference>
<gene>
    <name evidence="1" type="ORF">ACFQY0_01465</name>
</gene>
<accession>A0ABW2L278</accession>
<dbReference type="RefSeq" id="WP_379708328.1">
    <property type="nucleotide sequence ID" value="NZ_JBHTBS010000001.1"/>
</dbReference>
<organism evidence="1 2">
    <name type="scientific">Haloferula chungangensis</name>
    <dbReference type="NCBI Taxonomy" id="1048331"/>
    <lineage>
        <taxon>Bacteria</taxon>
        <taxon>Pseudomonadati</taxon>
        <taxon>Verrucomicrobiota</taxon>
        <taxon>Verrucomicrobiia</taxon>
        <taxon>Verrucomicrobiales</taxon>
        <taxon>Verrucomicrobiaceae</taxon>
        <taxon>Haloferula</taxon>
    </lineage>
</organism>
<keyword evidence="2" id="KW-1185">Reference proteome</keyword>